<evidence type="ECO:0000256" key="7">
    <source>
        <dbReference type="HAMAP-Rule" id="MF_00523"/>
    </source>
</evidence>
<keyword evidence="10" id="KW-1185">Reference proteome</keyword>
<sequence length="349" mass="37169">MEFTVQEIAALVGGRLVSNSGLETKVHGVASLSEAEPGEITFFGNAKYITQLKTTRATAVLVPADFAETISALAICVENPSLAFAQLLQKFAPEPIRFLPGVHPTAVLGKNVVLGENVSIQPYVVIEEGVQIGANTLIGAHGYIGHETHIGQDCQFAPRVTVGARCQVGNRVILHSGVVLGSDGFGFEFAEGKHVKIPQTGIVQVDDDVEIGANTTIDRARFGRTWIQQGTKIDNLVQIAHNVVVGKHCILVSQAGVSGSTKLGNYVTLAGQVGIVGHIEIGDQAIIAAKSGVSKSVPPKEIFFGYPATQIQEQKEQLACIARLPKLYARVKKLEQVSDSQQKSSFPES</sequence>
<dbReference type="GO" id="GO:0103118">
    <property type="term" value="F:UDP-3-O-[(3R)-3-hydroxyacyl]-glucosamine N-acyltransferase activity"/>
    <property type="evidence" value="ECO:0007669"/>
    <property type="project" value="UniProtKB-EC"/>
</dbReference>
<comment type="catalytic activity">
    <reaction evidence="7">
        <text>a UDP-3-O-[(3R)-3-hydroxyacyl]-alpha-D-glucosamine + a (3R)-hydroxyacyl-[ACP] = a UDP-2-N,3-O-bis[(3R)-3-hydroxyacyl]-alpha-D-glucosamine + holo-[ACP] + H(+)</text>
        <dbReference type="Rhea" id="RHEA:53836"/>
        <dbReference type="Rhea" id="RHEA-COMP:9685"/>
        <dbReference type="Rhea" id="RHEA-COMP:9945"/>
        <dbReference type="ChEBI" id="CHEBI:15378"/>
        <dbReference type="ChEBI" id="CHEBI:64479"/>
        <dbReference type="ChEBI" id="CHEBI:78827"/>
        <dbReference type="ChEBI" id="CHEBI:137740"/>
        <dbReference type="ChEBI" id="CHEBI:137748"/>
        <dbReference type="EC" id="2.3.1.191"/>
    </reaction>
</comment>
<dbReference type="InParanoid" id="B4D713"/>
<dbReference type="EMBL" id="ABVL01000017">
    <property type="protein sequence ID" value="EDY17664.1"/>
    <property type="molecule type" value="Genomic_DNA"/>
</dbReference>
<feature type="active site" description="Proton acceptor" evidence="7">
    <location>
        <position position="241"/>
    </location>
</feature>
<organism evidence="9 10">
    <name type="scientific">Chthoniobacter flavus Ellin428</name>
    <dbReference type="NCBI Taxonomy" id="497964"/>
    <lineage>
        <taxon>Bacteria</taxon>
        <taxon>Pseudomonadati</taxon>
        <taxon>Verrucomicrobiota</taxon>
        <taxon>Spartobacteria</taxon>
        <taxon>Chthoniobacterales</taxon>
        <taxon>Chthoniobacteraceae</taxon>
        <taxon>Chthoniobacter</taxon>
    </lineage>
</organism>
<name>B4D713_9BACT</name>
<dbReference type="NCBIfam" id="NF002060">
    <property type="entry name" value="PRK00892.1"/>
    <property type="match status" value="1"/>
</dbReference>
<dbReference type="PROSITE" id="PS00101">
    <property type="entry name" value="HEXAPEP_TRANSFERASES"/>
    <property type="match status" value="1"/>
</dbReference>
<proteinExistence type="inferred from homology"/>
<keyword evidence="6 7" id="KW-0012">Acyltransferase</keyword>
<comment type="similarity">
    <text evidence="7">Belongs to the transferase hexapeptide repeat family. LpxD subfamily.</text>
</comment>
<keyword evidence="3 7" id="KW-0808">Transferase</keyword>
<dbReference type="GO" id="GO:0016020">
    <property type="term" value="C:membrane"/>
    <property type="evidence" value="ECO:0007669"/>
    <property type="project" value="GOC"/>
</dbReference>
<dbReference type="HAMAP" id="MF_00523">
    <property type="entry name" value="LpxD"/>
    <property type="match status" value="1"/>
</dbReference>
<dbReference type="CDD" id="cd03352">
    <property type="entry name" value="LbH_LpxD"/>
    <property type="match status" value="1"/>
</dbReference>
<dbReference type="NCBIfam" id="TIGR01853">
    <property type="entry name" value="lipid_A_lpxD"/>
    <property type="match status" value="1"/>
</dbReference>
<evidence type="ECO:0000256" key="5">
    <source>
        <dbReference type="ARBA" id="ARBA00023098"/>
    </source>
</evidence>
<dbReference type="eggNOG" id="COG1044">
    <property type="taxonomic scope" value="Bacteria"/>
</dbReference>
<dbReference type="Pfam" id="PF04613">
    <property type="entry name" value="LpxD"/>
    <property type="match status" value="1"/>
</dbReference>
<dbReference type="GO" id="GO:0016410">
    <property type="term" value="F:N-acyltransferase activity"/>
    <property type="evidence" value="ECO:0007669"/>
    <property type="project" value="InterPro"/>
</dbReference>
<comment type="caution">
    <text evidence="9">The sequence shown here is derived from an EMBL/GenBank/DDBJ whole genome shotgun (WGS) entry which is preliminary data.</text>
</comment>
<comment type="pathway">
    <text evidence="7">Bacterial outer membrane biogenesis; LPS lipid A biosynthesis.</text>
</comment>
<dbReference type="Pfam" id="PF00132">
    <property type="entry name" value="Hexapep"/>
    <property type="match status" value="2"/>
</dbReference>
<dbReference type="InterPro" id="IPR020573">
    <property type="entry name" value="UDP_GlcNAc_AcTrfase_non-rep"/>
</dbReference>
<keyword evidence="4 7" id="KW-0677">Repeat</keyword>
<accession>B4D713</accession>
<dbReference type="Gene3D" id="2.160.10.10">
    <property type="entry name" value="Hexapeptide repeat proteins"/>
    <property type="match status" value="1"/>
</dbReference>
<evidence type="ECO:0000256" key="2">
    <source>
        <dbReference type="ARBA" id="ARBA00022556"/>
    </source>
</evidence>
<evidence type="ECO:0000256" key="1">
    <source>
        <dbReference type="ARBA" id="ARBA00022516"/>
    </source>
</evidence>
<dbReference type="SUPFAM" id="SSF51161">
    <property type="entry name" value="Trimeric LpxA-like enzymes"/>
    <property type="match status" value="1"/>
</dbReference>
<keyword evidence="5 7" id="KW-0443">Lipid metabolism</keyword>
<evidence type="ECO:0000259" key="8">
    <source>
        <dbReference type="Pfam" id="PF04613"/>
    </source>
</evidence>
<feature type="domain" description="UDP-3-O-[3-hydroxymyristoyl] glucosamine N-acyltransferase non-repeat region" evidence="8">
    <location>
        <begin position="24"/>
        <end position="89"/>
    </location>
</feature>
<dbReference type="InterPro" id="IPR018357">
    <property type="entry name" value="Hexapep_transf_CS"/>
</dbReference>
<dbReference type="InterPro" id="IPR001451">
    <property type="entry name" value="Hexapep"/>
</dbReference>
<evidence type="ECO:0000313" key="9">
    <source>
        <dbReference type="EMBL" id="EDY17664.1"/>
    </source>
</evidence>
<evidence type="ECO:0000256" key="4">
    <source>
        <dbReference type="ARBA" id="ARBA00022737"/>
    </source>
</evidence>
<keyword evidence="2 7" id="KW-0441">Lipid A biosynthesis</keyword>
<dbReference type="EC" id="2.3.1.191" evidence="7"/>
<gene>
    <name evidence="7" type="primary">lpxD</name>
    <name evidence="9" type="ORF">CfE428DRAFT_4703</name>
</gene>
<reference evidence="9 10" key="1">
    <citation type="journal article" date="2011" name="J. Bacteriol.">
        <title>Genome sequence of Chthoniobacter flavus Ellin428, an aerobic heterotrophic soil bacterium.</title>
        <authorList>
            <person name="Kant R."/>
            <person name="van Passel M.W."/>
            <person name="Palva A."/>
            <person name="Lucas S."/>
            <person name="Lapidus A."/>
            <person name="Glavina Del Rio T."/>
            <person name="Dalin E."/>
            <person name="Tice H."/>
            <person name="Bruce D."/>
            <person name="Goodwin L."/>
            <person name="Pitluck S."/>
            <person name="Larimer F.W."/>
            <person name="Land M.L."/>
            <person name="Hauser L."/>
            <person name="Sangwan P."/>
            <person name="de Vos W.M."/>
            <person name="Janssen P.H."/>
            <person name="Smidt H."/>
        </authorList>
    </citation>
    <scope>NUCLEOTIDE SEQUENCE [LARGE SCALE GENOMIC DNA]</scope>
    <source>
        <strain evidence="9 10">Ellin428</strain>
    </source>
</reference>
<protein>
    <recommendedName>
        <fullName evidence="7">UDP-3-O-acylglucosamine N-acyltransferase</fullName>
        <ecNumber evidence="7">2.3.1.191</ecNumber>
    </recommendedName>
</protein>
<dbReference type="Gene3D" id="3.40.1390.10">
    <property type="entry name" value="MurE/MurF, N-terminal domain"/>
    <property type="match status" value="1"/>
</dbReference>
<dbReference type="PANTHER" id="PTHR43378:SF2">
    <property type="entry name" value="UDP-3-O-ACYLGLUCOSAMINE N-ACYLTRANSFERASE 1, MITOCHONDRIAL-RELATED"/>
    <property type="match status" value="1"/>
</dbReference>
<keyword evidence="1 7" id="KW-0444">Lipid biosynthesis</keyword>
<dbReference type="STRING" id="497964.CfE428DRAFT_4703"/>
<comment type="function">
    <text evidence="7">Catalyzes the N-acylation of UDP-3-O-acylglucosamine using 3-hydroxyacyl-ACP as the acyl donor. Is involved in the biosynthesis of lipid A, a phosphorylated glycolipid that anchors the lipopolysaccharide to the outer membrane of the cell.</text>
</comment>
<comment type="subunit">
    <text evidence="7">Homotrimer.</text>
</comment>
<dbReference type="RefSeq" id="WP_006982024.1">
    <property type="nucleotide sequence ID" value="NZ_ABVL01000017.1"/>
</dbReference>
<evidence type="ECO:0000313" key="10">
    <source>
        <dbReference type="Proteomes" id="UP000005824"/>
    </source>
</evidence>
<dbReference type="PANTHER" id="PTHR43378">
    <property type="entry name" value="UDP-3-O-ACYLGLUCOSAMINE N-ACYLTRANSFERASE"/>
    <property type="match status" value="1"/>
</dbReference>
<dbReference type="FunCoup" id="B4D713">
    <property type="interactions" value="362"/>
</dbReference>
<dbReference type="UniPathway" id="UPA00973"/>
<dbReference type="GO" id="GO:0009245">
    <property type="term" value="P:lipid A biosynthetic process"/>
    <property type="evidence" value="ECO:0007669"/>
    <property type="project" value="UniProtKB-UniRule"/>
</dbReference>
<dbReference type="InterPro" id="IPR007691">
    <property type="entry name" value="LpxD"/>
</dbReference>
<dbReference type="Proteomes" id="UP000005824">
    <property type="component" value="Unassembled WGS sequence"/>
</dbReference>
<dbReference type="AlphaFoldDB" id="B4D713"/>
<evidence type="ECO:0000256" key="3">
    <source>
        <dbReference type="ARBA" id="ARBA00022679"/>
    </source>
</evidence>
<dbReference type="InterPro" id="IPR011004">
    <property type="entry name" value="Trimer_LpxA-like_sf"/>
</dbReference>
<evidence type="ECO:0000256" key="6">
    <source>
        <dbReference type="ARBA" id="ARBA00023315"/>
    </source>
</evidence>